<keyword evidence="5 6" id="KW-0720">Serine protease</keyword>
<dbReference type="GO" id="GO:0004252">
    <property type="term" value="F:serine-type endopeptidase activity"/>
    <property type="evidence" value="ECO:0007669"/>
    <property type="project" value="InterPro"/>
</dbReference>
<feature type="domain" description="Peptidase S1" evidence="8">
    <location>
        <begin position="51"/>
        <end position="114"/>
    </location>
</feature>
<dbReference type="EC" id="3.4.21.-" evidence="6"/>
<feature type="region of interest" description="Disordered" evidence="7">
    <location>
        <begin position="1"/>
        <end position="20"/>
    </location>
</feature>
<dbReference type="InterPro" id="IPR043504">
    <property type="entry name" value="Peptidase_S1_PA_chymotrypsin"/>
</dbReference>
<gene>
    <name evidence="9" type="ORF">MNEG_12831</name>
</gene>
<evidence type="ECO:0000313" key="10">
    <source>
        <dbReference type="Proteomes" id="UP000054498"/>
    </source>
</evidence>
<dbReference type="InterPro" id="IPR009003">
    <property type="entry name" value="Peptidase_S1_PA"/>
</dbReference>
<dbReference type="GeneID" id="25730233"/>
<evidence type="ECO:0000256" key="2">
    <source>
        <dbReference type="ARBA" id="ARBA00022670"/>
    </source>
</evidence>
<evidence type="ECO:0000256" key="1">
    <source>
        <dbReference type="ARBA" id="ARBA00008764"/>
    </source>
</evidence>
<dbReference type="OrthoDB" id="543966at2759"/>
<dbReference type="PRINTS" id="PR00839">
    <property type="entry name" value="V8PROTEASE"/>
</dbReference>
<proteinExistence type="inferred from homology"/>
<dbReference type="GO" id="GO:0006508">
    <property type="term" value="P:proteolysis"/>
    <property type="evidence" value="ECO:0007669"/>
    <property type="project" value="UniProtKB-KW"/>
</dbReference>
<keyword evidence="2 6" id="KW-0645">Protease</keyword>
<dbReference type="InterPro" id="IPR050966">
    <property type="entry name" value="Glutamyl_endopeptidase"/>
</dbReference>
<reference evidence="9 10" key="1">
    <citation type="journal article" date="2013" name="BMC Genomics">
        <title>Reconstruction of the lipid metabolism for the microalga Monoraphidium neglectum from its genome sequence reveals characteristics suitable for biofuel production.</title>
        <authorList>
            <person name="Bogen C."/>
            <person name="Al-Dilaimi A."/>
            <person name="Albersmeier A."/>
            <person name="Wichmann J."/>
            <person name="Grundmann M."/>
            <person name="Rupp O."/>
            <person name="Lauersen K.J."/>
            <person name="Blifernez-Klassen O."/>
            <person name="Kalinowski J."/>
            <person name="Goesmann A."/>
            <person name="Mussgnug J.H."/>
            <person name="Kruse O."/>
        </authorList>
    </citation>
    <scope>NUCLEOTIDE SEQUENCE [LARGE SCALE GENOMIC DNA]</scope>
    <source>
        <strain evidence="9 10">SAG 48.87</strain>
    </source>
</reference>
<dbReference type="SUPFAM" id="SSF50494">
    <property type="entry name" value="Trypsin-like serine proteases"/>
    <property type="match status" value="1"/>
</dbReference>
<dbReference type="AlphaFoldDB" id="A0A0D2LTZ8"/>
<evidence type="ECO:0000256" key="7">
    <source>
        <dbReference type="SAM" id="MobiDB-lite"/>
    </source>
</evidence>
<dbReference type="InterPro" id="IPR008256">
    <property type="entry name" value="Peptidase_S1B"/>
</dbReference>
<dbReference type="Proteomes" id="UP000054498">
    <property type="component" value="Unassembled WGS sequence"/>
</dbReference>
<dbReference type="Pfam" id="PF00089">
    <property type="entry name" value="Trypsin"/>
    <property type="match status" value="1"/>
</dbReference>
<protein>
    <recommendedName>
        <fullName evidence="6">Serine protease</fullName>
        <ecNumber evidence="6">3.4.21.-</ecNumber>
    </recommendedName>
</protein>
<keyword evidence="10" id="KW-1185">Reference proteome</keyword>
<evidence type="ECO:0000259" key="8">
    <source>
        <dbReference type="Pfam" id="PF00089"/>
    </source>
</evidence>
<feature type="compositionally biased region" description="Polar residues" evidence="7">
    <location>
        <begin position="8"/>
        <end position="20"/>
    </location>
</feature>
<evidence type="ECO:0000256" key="3">
    <source>
        <dbReference type="ARBA" id="ARBA00022729"/>
    </source>
</evidence>
<accession>A0A0D2LTZ8</accession>
<dbReference type="InterPro" id="IPR001254">
    <property type="entry name" value="Trypsin_dom"/>
</dbReference>
<name>A0A0D2LTZ8_9CHLO</name>
<dbReference type="Gene3D" id="2.40.10.10">
    <property type="entry name" value="Trypsin-like serine proteases"/>
    <property type="match status" value="1"/>
</dbReference>
<dbReference type="PANTHER" id="PTHR15462">
    <property type="entry name" value="SERINE PROTEASE"/>
    <property type="match status" value="1"/>
</dbReference>
<dbReference type="RefSeq" id="XP_013894149.1">
    <property type="nucleotide sequence ID" value="XM_014038695.1"/>
</dbReference>
<dbReference type="PANTHER" id="PTHR15462:SF8">
    <property type="entry name" value="SERINE PROTEASE"/>
    <property type="match status" value="1"/>
</dbReference>
<dbReference type="KEGG" id="mng:MNEG_12831"/>
<evidence type="ECO:0000256" key="6">
    <source>
        <dbReference type="RuleBase" id="RU004296"/>
    </source>
</evidence>
<comment type="similarity">
    <text evidence="1 6">Belongs to the peptidase S1B family.</text>
</comment>
<evidence type="ECO:0000313" key="9">
    <source>
        <dbReference type="EMBL" id="KIY95129.1"/>
    </source>
</evidence>
<keyword evidence="4 6" id="KW-0378">Hydrolase</keyword>
<keyword evidence="3" id="KW-0732">Signal</keyword>
<sequence>MPGFQPASGVQTRTESPQDALTETLLQNLGANGRRLSYIIGSDDRVEEKDYPGWPYTAVGQVLFKKGSCSGVMIGPRSVLTAGHCVYSRKRKAWQDRITFTPYRHRVADKDTWPVGRIPYTHATTYQ</sequence>
<organism evidence="9 10">
    <name type="scientific">Monoraphidium neglectum</name>
    <dbReference type="NCBI Taxonomy" id="145388"/>
    <lineage>
        <taxon>Eukaryota</taxon>
        <taxon>Viridiplantae</taxon>
        <taxon>Chlorophyta</taxon>
        <taxon>core chlorophytes</taxon>
        <taxon>Chlorophyceae</taxon>
        <taxon>CS clade</taxon>
        <taxon>Sphaeropleales</taxon>
        <taxon>Selenastraceae</taxon>
        <taxon>Monoraphidium</taxon>
    </lineage>
</organism>
<evidence type="ECO:0000256" key="4">
    <source>
        <dbReference type="ARBA" id="ARBA00022801"/>
    </source>
</evidence>
<evidence type="ECO:0000256" key="5">
    <source>
        <dbReference type="ARBA" id="ARBA00022825"/>
    </source>
</evidence>
<dbReference type="EMBL" id="KK103681">
    <property type="protein sequence ID" value="KIY95129.1"/>
    <property type="molecule type" value="Genomic_DNA"/>
</dbReference>